<evidence type="ECO:0000256" key="3">
    <source>
        <dbReference type="SAM" id="Phobius"/>
    </source>
</evidence>
<dbReference type="Pfam" id="PF10145">
    <property type="entry name" value="PhageMin_Tail"/>
    <property type="match status" value="1"/>
</dbReference>
<dbReference type="Proteomes" id="UP000003233">
    <property type="component" value="Unassembled WGS sequence"/>
</dbReference>
<keyword evidence="6" id="KW-1185">Reference proteome</keyword>
<sequence>MKEMILSFGIGASIGGSFSKAFKTANDVVDGVNKKILEVKKSQSQLNELSSLKNGLGSISKEISTTNTEILSLSGKIKTNSDRGKELQKTYSSLNEEIRKVESNSSTIKARMAELKTEIKSGSGNTKELKQEYGNLKKELAMSTETLKPLKNRMKEVTKEIDENKKESNQLEKRYQSLDSKSKNLSRSYENQDEKIKKVTENLKRQNISVDDVAKSYDNLEKKAAAYNKALEKYEKSKKVKEAAGRVSSAGTVALGTGAAVTGLGVGIARDAIKAESAFADVKKQFDFASKEDELKFKNELQKIITEKKIAISLDELYGAAATAGQSGLKEDEAIPYIEAATKMGVAFGMSREEAAKYMFTWRNAFGKTLPELEELTDQINYLGNNTGATEIQISEFLTRLGNIPKLAGMAENQTAALGASLIEMGMAPEVAATGAKKLINALTAGKAVKGNEQKAFDMLGINPQYLAKQTQKDPEKAMEKVFQRLSKLKAEDQAAVMKMLFGEEGKVAGANIMKSYDKYKQNLAMVKDKNIYGGATEKEYENRKNTTENDLMVLKAQFAIVTSELGTELLPLIKEGSIYLMDFLKKITQMMKENPEGVKKFIGNLVKLTAGLYGAGVALKGISLGMSGYSTYLKIAGKLTEKEVGTKIISEFGKLGRVGGTVLKGLGKGIVTFGRVSLKALLGIGKMGMAALASPVTWIIAGIIALVAAGYLLYKNWDKIKEKTAPLRAAIADLIDKYWFLMGPIGYVLKSGRLIYQNWDVIKEKGLELKDAVVEMVAKWVENWDEFKTKSSEILGKSFDWIEGKWTSVKDAGMEVIDFFIEAYNKIDGVFSGIGNKISNGWNSTKSFFGFGTPNNEIPGYATGGIVTAPTLAMIGEGGSSEAVIPLKKDDNSLSLWEKTGRFLGAYESKNETINNSTSKLEFVYAPVVTVRDSKGVKEVLDKDARMKYQEFNNFMDKWQRENKRRGNGR</sequence>
<proteinExistence type="predicted"/>
<protein>
    <submittedName>
        <fullName evidence="5">Phage tail tape measure protein, TP901 family, core region</fullName>
    </submittedName>
</protein>
<dbReference type="PANTHER" id="PTHR37813:SF1">
    <property type="entry name" value="FELS-2 PROPHAGE PROTEIN"/>
    <property type="match status" value="1"/>
</dbReference>
<evidence type="ECO:0000256" key="2">
    <source>
        <dbReference type="SAM" id="MobiDB-lite"/>
    </source>
</evidence>
<gene>
    <name evidence="5" type="ORF">HMPREF0402_02716</name>
</gene>
<evidence type="ECO:0000256" key="1">
    <source>
        <dbReference type="ARBA" id="ARBA00022612"/>
    </source>
</evidence>
<keyword evidence="3" id="KW-0812">Transmembrane</keyword>
<dbReference type="RefSeq" id="WP_008698495.1">
    <property type="nucleotide sequence ID" value="NZ_KE161009.1"/>
</dbReference>
<dbReference type="AlphaFoldDB" id="H1PWC3"/>
<keyword evidence="3" id="KW-1133">Transmembrane helix</keyword>
<dbReference type="PANTHER" id="PTHR37813">
    <property type="entry name" value="FELS-2 PROPHAGE PROTEIN"/>
    <property type="match status" value="1"/>
</dbReference>
<dbReference type="EMBL" id="AGWJ02000022">
    <property type="protein sequence ID" value="EHO79454.1"/>
    <property type="molecule type" value="Genomic_DNA"/>
</dbReference>
<keyword evidence="1" id="KW-1188">Viral release from host cell</keyword>
<reference evidence="5 6" key="1">
    <citation type="submission" date="2012-07" db="EMBL/GenBank/DDBJ databases">
        <title>The Genome Sequence of Fusobacterium ulcerans 12_1B.</title>
        <authorList>
            <consortium name="The Broad Institute Genome Sequencing Platform"/>
            <person name="Earl A."/>
            <person name="Ward D."/>
            <person name="Feldgarden M."/>
            <person name="Gevers D."/>
            <person name="Strauss J."/>
            <person name="Ambrose C.E."/>
            <person name="Allen-Vercoe E."/>
            <person name="Walker B."/>
            <person name="Young S.K."/>
            <person name="Zeng Q."/>
            <person name="Gargeya S."/>
            <person name="Fitzgerald M."/>
            <person name="Haas B."/>
            <person name="Abouelleil A."/>
            <person name="Alvarado L."/>
            <person name="Arachchi H.M."/>
            <person name="Berlin A.M."/>
            <person name="Chapman S.B."/>
            <person name="Goldberg J."/>
            <person name="Griggs A."/>
            <person name="Gujja S."/>
            <person name="Hansen M."/>
            <person name="Howarth C."/>
            <person name="Imamovic A."/>
            <person name="Larimer J."/>
            <person name="McCowen C."/>
            <person name="Montmayeur A."/>
            <person name="Murphy C."/>
            <person name="Neiman D."/>
            <person name="Pearson M."/>
            <person name="Priest M."/>
            <person name="Roberts A."/>
            <person name="Saif S."/>
            <person name="Shea T."/>
            <person name="Sisk P."/>
            <person name="Sykes S."/>
            <person name="Wortman J."/>
            <person name="Nusbaum C."/>
            <person name="Birren B."/>
        </authorList>
    </citation>
    <scope>NUCLEOTIDE SEQUENCE [LARGE SCALE GENOMIC DNA]</scope>
    <source>
        <strain evidence="5 6">12_1B</strain>
    </source>
</reference>
<dbReference type="PATRIC" id="fig|457404.5.peg.2441"/>
<dbReference type="BioCyc" id="FSP457404-HMP:GTSQ-2742-MONOMER"/>
<feature type="transmembrane region" description="Helical" evidence="3">
    <location>
        <begin position="697"/>
        <end position="715"/>
    </location>
</feature>
<name>H1PWC3_9FUSO</name>
<feature type="compositionally biased region" description="Basic and acidic residues" evidence="2">
    <location>
        <begin position="162"/>
        <end position="182"/>
    </location>
</feature>
<comment type="caution">
    <text evidence="5">The sequence shown here is derived from an EMBL/GenBank/DDBJ whole genome shotgun (WGS) entry which is preliminary data.</text>
</comment>
<accession>H1PWC3</accession>
<dbReference type="SUPFAM" id="SSF57997">
    <property type="entry name" value="Tropomyosin"/>
    <property type="match status" value="1"/>
</dbReference>
<evidence type="ECO:0000313" key="5">
    <source>
        <dbReference type="EMBL" id="EHO79454.1"/>
    </source>
</evidence>
<keyword evidence="3" id="KW-0472">Membrane</keyword>
<evidence type="ECO:0000259" key="4">
    <source>
        <dbReference type="Pfam" id="PF10145"/>
    </source>
</evidence>
<dbReference type="NCBIfam" id="TIGR01760">
    <property type="entry name" value="tape_meas_TP901"/>
    <property type="match status" value="1"/>
</dbReference>
<feature type="domain" description="Phage tail tape measure protein" evidence="4">
    <location>
        <begin position="309"/>
        <end position="503"/>
    </location>
</feature>
<dbReference type="Gene3D" id="1.10.287.1490">
    <property type="match status" value="1"/>
</dbReference>
<feature type="region of interest" description="Disordered" evidence="2">
    <location>
        <begin position="162"/>
        <end position="190"/>
    </location>
</feature>
<evidence type="ECO:0000313" key="6">
    <source>
        <dbReference type="Proteomes" id="UP000003233"/>
    </source>
</evidence>
<organism evidence="5 6">
    <name type="scientific">Fusobacterium ulcerans 12-1B</name>
    <dbReference type="NCBI Taxonomy" id="457404"/>
    <lineage>
        <taxon>Bacteria</taxon>
        <taxon>Fusobacteriati</taxon>
        <taxon>Fusobacteriota</taxon>
        <taxon>Fusobacteriia</taxon>
        <taxon>Fusobacteriales</taxon>
        <taxon>Fusobacteriaceae</taxon>
        <taxon>Fusobacterium</taxon>
    </lineage>
</organism>
<dbReference type="HOGENOM" id="CLU_015625_0_0_0"/>
<dbReference type="InterPro" id="IPR010090">
    <property type="entry name" value="Phage_tape_meas"/>
</dbReference>